<evidence type="ECO:0000256" key="2">
    <source>
        <dbReference type="ARBA" id="ARBA00023002"/>
    </source>
</evidence>
<dbReference type="PANTHER" id="PTHR48106:SF18">
    <property type="entry name" value="QUINONE OXIDOREDUCTASE PIG3"/>
    <property type="match status" value="1"/>
</dbReference>
<dbReference type="SUPFAM" id="SSF50129">
    <property type="entry name" value="GroES-like"/>
    <property type="match status" value="1"/>
</dbReference>
<keyword evidence="5" id="KW-1185">Reference proteome</keyword>
<dbReference type="Pfam" id="PF08240">
    <property type="entry name" value="ADH_N"/>
    <property type="match status" value="1"/>
</dbReference>
<keyword evidence="1" id="KW-0521">NADP</keyword>
<dbReference type="Pfam" id="PF00107">
    <property type="entry name" value="ADH_zinc_N"/>
    <property type="match status" value="1"/>
</dbReference>
<dbReference type="PANTHER" id="PTHR48106">
    <property type="entry name" value="QUINONE OXIDOREDUCTASE PIG3-RELATED"/>
    <property type="match status" value="1"/>
</dbReference>
<dbReference type="Proteomes" id="UP001162131">
    <property type="component" value="Unassembled WGS sequence"/>
</dbReference>
<dbReference type="InterPro" id="IPR011032">
    <property type="entry name" value="GroES-like_sf"/>
</dbReference>
<keyword evidence="2" id="KW-0560">Oxidoreductase</keyword>
<dbReference type="InterPro" id="IPR020843">
    <property type="entry name" value="ER"/>
</dbReference>
<evidence type="ECO:0000256" key="1">
    <source>
        <dbReference type="ARBA" id="ARBA00022857"/>
    </source>
</evidence>
<evidence type="ECO:0000259" key="3">
    <source>
        <dbReference type="SMART" id="SM00829"/>
    </source>
</evidence>
<dbReference type="AlphaFoldDB" id="A0AAU9IP42"/>
<sequence>MEPQTTIAAVVHEIGNLDSISVDRVPLPELEESQVIVQMECAPINVTDLMLALGHLGNPPPPKILGFEGSGTVIKSGSHPFAQSLIGKRVAALASLQGGFGAFSEYLVTSAYSVVVLRDSVTFEQGAGLIISPFTVALMIEKLKEGSHTSVVFNAAASTIVKMAIKWCKLLNITAICLVRTQEQVDILASIGVQHAFNTSKEGWKNEAKALTNQLGTKIGFDCIAGNETQNMIDLLVEEGTVYVYGVLSGQSSIPLSVGDKIVRGLLWAKWFFRLSAEKRAEIENKLQDLVGDVLKTEFNEEVSLDGVKDAIKQYSERKTDRKFLVRLRRA</sequence>
<organism evidence="4 5">
    <name type="scientific">Blepharisma stoltei</name>
    <dbReference type="NCBI Taxonomy" id="1481888"/>
    <lineage>
        <taxon>Eukaryota</taxon>
        <taxon>Sar</taxon>
        <taxon>Alveolata</taxon>
        <taxon>Ciliophora</taxon>
        <taxon>Postciliodesmatophora</taxon>
        <taxon>Heterotrichea</taxon>
        <taxon>Heterotrichida</taxon>
        <taxon>Blepharismidae</taxon>
        <taxon>Blepharisma</taxon>
    </lineage>
</organism>
<protein>
    <recommendedName>
        <fullName evidence="3">Enoyl reductase (ER) domain-containing protein</fullName>
    </recommendedName>
</protein>
<evidence type="ECO:0000313" key="5">
    <source>
        <dbReference type="Proteomes" id="UP001162131"/>
    </source>
</evidence>
<dbReference type="SMART" id="SM00829">
    <property type="entry name" value="PKS_ER"/>
    <property type="match status" value="1"/>
</dbReference>
<reference evidence="4" key="1">
    <citation type="submission" date="2021-09" db="EMBL/GenBank/DDBJ databases">
        <authorList>
            <consortium name="AG Swart"/>
            <person name="Singh M."/>
            <person name="Singh A."/>
            <person name="Seah K."/>
            <person name="Emmerich C."/>
        </authorList>
    </citation>
    <scope>NUCLEOTIDE SEQUENCE</scope>
    <source>
        <strain evidence="4">ATCC30299</strain>
    </source>
</reference>
<dbReference type="Gene3D" id="3.40.50.720">
    <property type="entry name" value="NAD(P)-binding Rossmann-like Domain"/>
    <property type="match status" value="1"/>
</dbReference>
<dbReference type="InterPro" id="IPR036291">
    <property type="entry name" value="NAD(P)-bd_dom_sf"/>
</dbReference>
<proteinExistence type="predicted"/>
<dbReference type="GO" id="GO:0070402">
    <property type="term" value="F:NADPH binding"/>
    <property type="evidence" value="ECO:0007669"/>
    <property type="project" value="TreeGrafter"/>
</dbReference>
<name>A0AAU9IP42_9CILI</name>
<dbReference type="GO" id="GO:0016651">
    <property type="term" value="F:oxidoreductase activity, acting on NAD(P)H"/>
    <property type="evidence" value="ECO:0007669"/>
    <property type="project" value="TreeGrafter"/>
</dbReference>
<feature type="domain" description="Enoyl reductase (ER)" evidence="3">
    <location>
        <begin position="15"/>
        <end position="326"/>
    </location>
</feature>
<dbReference type="EMBL" id="CAJZBQ010000014">
    <property type="protein sequence ID" value="CAG9315531.1"/>
    <property type="molecule type" value="Genomic_DNA"/>
</dbReference>
<comment type="caution">
    <text evidence="4">The sequence shown here is derived from an EMBL/GenBank/DDBJ whole genome shotgun (WGS) entry which is preliminary data.</text>
</comment>
<accession>A0AAU9IP42</accession>
<evidence type="ECO:0000313" key="4">
    <source>
        <dbReference type="EMBL" id="CAG9315531.1"/>
    </source>
</evidence>
<gene>
    <name evidence="4" type="ORF">BSTOLATCC_MIC14286</name>
</gene>
<dbReference type="InterPro" id="IPR013154">
    <property type="entry name" value="ADH-like_N"/>
</dbReference>
<dbReference type="InterPro" id="IPR013149">
    <property type="entry name" value="ADH-like_C"/>
</dbReference>
<dbReference type="Gene3D" id="3.90.180.10">
    <property type="entry name" value="Medium-chain alcohol dehydrogenases, catalytic domain"/>
    <property type="match status" value="1"/>
</dbReference>
<dbReference type="SUPFAM" id="SSF51735">
    <property type="entry name" value="NAD(P)-binding Rossmann-fold domains"/>
    <property type="match status" value="1"/>
</dbReference>